<dbReference type="OMA" id="FCARYEE"/>
<comment type="caution">
    <text evidence="2">The sequence shown here is derived from an EMBL/GenBank/DDBJ whole genome shotgun (WGS) entry which is preliminary data.</text>
</comment>
<dbReference type="Pfam" id="PF00106">
    <property type="entry name" value="adh_short"/>
    <property type="match status" value="1"/>
</dbReference>
<evidence type="ECO:0000313" key="3">
    <source>
        <dbReference type="Proteomes" id="UP000198287"/>
    </source>
</evidence>
<dbReference type="AlphaFoldDB" id="A0A226E458"/>
<dbReference type="Gene3D" id="3.40.50.720">
    <property type="entry name" value="NAD(P)-binding Rossmann-like Domain"/>
    <property type="match status" value="1"/>
</dbReference>
<dbReference type="PRINTS" id="PR00081">
    <property type="entry name" value="GDHRDH"/>
</dbReference>
<dbReference type="EMBL" id="LNIX01000007">
    <property type="protein sequence ID" value="OXA51814.1"/>
    <property type="molecule type" value="Genomic_DNA"/>
</dbReference>
<dbReference type="InterPro" id="IPR036291">
    <property type="entry name" value="NAD(P)-bd_dom_sf"/>
</dbReference>
<evidence type="ECO:0000313" key="2">
    <source>
        <dbReference type="EMBL" id="OXA51814.1"/>
    </source>
</evidence>
<reference evidence="2 3" key="1">
    <citation type="submission" date="2015-12" db="EMBL/GenBank/DDBJ databases">
        <title>The genome of Folsomia candida.</title>
        <authorList>
            <person name="Faddeeva A."/>
            <person name="Derks M.F."/>
            <person name="Anvar Y."/>
            <person name="Smit S."/>
            <person name="Van Straalen N."/>
            <person name="Roelofs D."/>
        </authorList>
    </citation>
    <scope>NUCLEOTIDE SEQUENCE [LARGE SCALE GENOMIC DNA]</scope>
    <source>
        <strain evidence="2 3">VU population</strain>
        <tissue evidence="2">Whole body</tissue>
    </source>
</reference>
<gene>
    <name evidence="2" type="ORF">Fcan01_13602</name>
</gene>
<dbReference type="Proteomes" id="UP000198287">
    <property type="component" value="Unassembled WGS sequence"/>
</dbReference>
<accession>A0A226E458</accession>
<dbReference type="InterPro" id="IPR002347">
    <property type="entry name" value="SDR_fam"/>
</dbReference>
<dbReference type="GO" id="GO:0016491">
    <property type="term" value="F:oxidoreductase activity"/>
    <property type="evidence" value="ECO:0007669"/>
    <property type="project" value="UniProtKB-KW"/>
</dbReference>
<organism evidence="2 3">
    <name type="scientific">Folsomia candida</name>
    <name type="common">Springtail</name>
    <dbReference type="NCBI Taxonomy" id="158441"/>
    <lineage>
        <taxon>Eukaryota</taxon>
        <taxon>Metazoa</taxon>
        <taxon>Ecdysozoa</taxon>
        <taxon>Arthropoda</taxon>
        <taxon>Hexapoda</taxon>
        <taxon>Collembola</taxon>
        <taxon>Entomobryomorpha</taxon>
        <taxon>Isotomoidea</taxon>
        <taxon>Isotomidae</taxon>
        <taxon>Proisotominae</taxon>
        <taxon>Folsomia</taxon>
    </lineage>
</organism>
<keyword evidence="1" id="KW-0560">Oxidoreductase</keyword>
<keyword evidence="3" id="KW-1185">Reference proteome</keyword>
<evidence type="ECO:0000256" key="1">
    <source>
        <dbReference type="ARBA" id="ARBA00023002"/>
    </source>
</evidence>
<dbReference type="PANTHER" id="PTHR43157:SF31">
    <property type="entry name" value="PHOSPHATIDYLINOSITOL-GLYCAN BIOSYNTHESIS CLASS F PROTEIN"/>
    <property type="match status" value="1"/>
</dbReference>
<dbReference type="SUPFAM" id="SSF51735">
    <property type="entry name" value="NAD(P)-binding Rossmann-fold domains"/>
    <property type="match status" value="1"/>
</dbReference>
<protein>
    <submittedName>
        <fullName evidence="2">Retinol dehydrogenase 11</fullName>
    </submittedName>
</protein>
<proteinExistence type="predicted"/>
<sequence>MSKVPISKVTQSWHYIRDKCAHKFWDPESPPDLTVEEDITGQVVIVTGSNTGIGRETALQLAKRKAKVILACRNLEKAAEARDYIWSKFPKATLDIMHLDIGDLSSIRKFVSEFETKYAKLDILVNNAGVMFTDGKLHKTEDGFEVHMGTNHLGPFLLTRLLVPSLKKAGPGKVVCVSSSQLTLCRLDLDDLMMEKRVRTGSDGTEPYNVSKLADALCIRRLASSLKQNDNIHVFQLCPGFVTTDVFRSDVGLFGFVRKIMLRVSGVTPAYGCETVVFCCVNKSLTATEHNMFYGAGEMYRFCARYEEGTSFLDPEDPKAIQLYKMSEEFVGLAE</sequence>
<dbReference type="PANTHER" id="PTHR43157">
    <property type="entry name" value="PHOSPHATIDYLINOSITOL-GLYCAN BIOSYNTHESIS CLASS F PROTEIN-RELATED"/>
    <property type="match status" value="1"/>
</dbReference>
<dbReference type="OrthoDB" id="191139at2759"/>
<dbReference type="STRING" id="158441.A0A226E458"/>
<name>A0A226E458_FOLCA</name>